<name>A0A1Q8V9W5_9ACTO</name>
<feature type="compositionally biased region" description="Basic and acidic residues" evidence="1">
    <location>
        <begin position="1"/>
        <end position="15"/>
    </location>
</feature>
<comment type="caution">
    <text evidence="3">The sequence shown here is derived from an EMBL/GenBank/DDBJ whole genome shotgun (WGS) entry which is preliminary data.</text>
</comment>
<dbReference type="OrthoDB" id="1273722at2"/>
<evidence type="ECO:0000259" key="2">
    <source>
        <dbReference type="Pfam" id="PF14028"/>
    </source>
</evidence>
<gene>
    <name evidence="3" type="ORF">BKH29_05480</name>
</gene>
<protein>
    <submittedName>
        <fullName evidence="3">Bacteriocin biosynthesis protein</fullName>
    </submittedName>
</protein>
<accession>A0A1Q8V9W5</accession>
<evidence type="ECO:0000256" key="1">
    <source>
        <dbReference type="SAM" id="MobiDB-lite"/>
    </source>
</evidence>
<dbReference type="NCBIfam" id="TIGR03891">
    <property type="entry name" value="thiopep_ocin"/>
    <property type="match status" value="1"/>
</dbReference>
<feature type="domain" description="Thiopeptide-type bacteriocin biosynthesis" evidence="2">
    <location>
        <begin position="110"/>
        <end position="374"/>
    </location>
</feature>
<dbReference type="Pfam" id="PF14028">
    <property type="entry name" value="Lant_dehydr_C"/>
    <property type="match status" value="1"/>
</dbReference>
<proteinExistence type="predicted"/>
<sequence>MSAHDDAQSNRREQRNQPSRLIRSRRLRWLGGRSRAGEQAERAGQPDQSSQSIQSDLSGQGGVTPQVGGSIPGIQPLEMAAADFGNLRAQHSSMRQRGAAPANQHEGVGWLYARIYCAGGDDTDVLLPEIAQWLARARGQWDIRSAHFLRFVDLRGHHIRLRLKAVEGVLDDAYASMRELGAVAQQAEARTVQRLVSDPMTSGIGVSRPGITFGVYGPEYDKYGGVAGVEEAERHFYVSSRWCLDHQVWQIPRPVPRAALAARFLALAARSAPLPEAELLSAHLRMWGSRLPAHLRDGSALGPIVQQLLEVIEFQFDEIQSWSQAAGAIGELADDAGRAIGVMGAGTGGRRALDLLHIDVNRLGLNPAEECVAGLCARQLLTGGAVPPARPSAAVG</sequence>
<dbReference type="EMBL" id="MSKJ01000010">
    <property type="protein sequence ID" value="OLO44902.1"/>
    <property type="molecule type" value="Genomic_DNA"/>
</dbReference>
<feature type="compositionally biased region" description="Low complexity" evidence="1">
    <location>
        <begin position="45"/>
        <end position="58"/>
    </location>
</feature>
<evidence type="ECO:0000313" key="4">
    <source>
        <dbReference type="Proteomes" id="UP000186857"/>
    </source>
</evidence>
<dbReference type="Proteomes" id="UP000186857">
    <property type="component" value="Unassembled WGS sequence"/>
</dbReference>
<dbReference type="RefSeq" id="WP_075376575.1">
    <property type="nucleotide sequence ID" value="NZ_MSKJ01000010.1"/>
</dbReference>
<evidence type="ECO:0000313" key="3">
    <source>
        <dbReference type="EMBL" id="OLO44902.1"/>
    </source>
</evidence>
<reference evidence="3 4" key="1">
    <citation type="submission" date="2016-12" db="EMBL/GenBank/DDBJ databases">
        <title>Genomic Comparison of strains in the 'Actinomyces naeslundii' Group.</title>
        <authorList>
            <person name="Mughal S.R."/>
            <person name="Do T."/>
            <person name="Gilbert S.C."/>
            <person name="Witherden E.A."/>
            <person name="Didelot X."/>
            <person name="Beighton D."/>
        </authorList>
    </citation>
    <scope>NUCLEOTIDE SEQUENCE [LARGE SCALE GENOMIC DNA]</scope>
    <source>
        <strain evidence="3 4">CCUG 33920</strain>
    </source>
</reference>
<feature type="region of interest" description="Disordered" evidence="1">
    <location>
        <begin position="1"/>
        <end position="72"/>
    </location>
</feature>
<dbReference type="InterPro" id="IPR023809">
    <property type="entry name" value="Thiopep_bacteriocin_synth_dom"/>
</dbReference>
<dbReference type="AlphaFoldDB" id="A0A1Q8V9W5"/>
<organism evidence="3 4">
    <name type="scientific">Actinomyces oris</name>
    <dbReference type="NCBI Taxonomy" id="544580"/>
    <lineage>
        <taxon>Bacteria</taxon>
        <taxon>Bacillati</taxon>
        <taxon>Actinomycetota</taxon>
        <taxon>Actinomycetes</taxon>
        <taxon>Actinomycetales</taxon>
        <taxon>Actinomycetaceae</taxon>
        <taxon>Actinomyces</taxon>
    </lineage>
</organism>